<organism evidence="1 2">
    <name type="scientific">Streptomyces minutiscleroticus</name>
    <dbReference type="NCBI Taxonomy" id="68238"/>
    <lineage>
        <taxon>Bacteria</taxon>
        <taxon>Bacillati</taxon>
        <taxon>Actinomycetota</taxon>
        <taxon>Actinomycetes</taxon>
        <taxon>Kitasatosporales</taxon>
        <taxon>Streptomycetaceae</taxon>
        <taxon>Streptomyces</taxon>
    </lineage>
</organism>
<name>A0A918UAY9_9ACTN</name>
<evidence type="ECO:0000313" key="1">
    <source>
        <dbReference type="EMBL" id="GGY19716.1"/>
    </source>
</evidence>
<evidence type="ECO:0000313" key="2">
    <source>
        <dbReference type="Proteomes" id="UP000619244"/>
    </source>
</evidence>
<keyword evidence="2" id="KW-1185">Reference proteome</keyword>
<dbReference type="AlphaFoldDB" id="A0A918UAY9"/>
<sequence>MRMHDLAVVCGRPSLISVRGHSHWVSGDMMIDGVGLTVRPLSLLRPEGGKTAGQGLCGSWPRTS</sequence>
<dbReference type="EMBL" id="BMVU01000154">
    <property type="protein sequence ID" value="GGY19716.1"/>
    <property type="molecule type" value="Genomic_DNA"/>
</dbReference>
<comment type="caution">
    <text evidence="1">The sequence shown here is derived from an EMBL/GenBank/DDBJ whole genome shotgun (WGS) entry which is preliminary data.</text>
</comment>
<accession>A0A918UAY9</accession>
<gene>
    <name evidence="1" type="ORF">GCM10010358_82980</name>
</gene>
<dbReference type="Proteomes" id="UP000619244">
    <property type="component" value="Unassembled WGS sequence"/>
</dbReference>
<proteinExistence type="predicted"/>
<reference evidence="1" key="2">
    <citation type="submission" date="2020-09" db="EMBL/GenBank/DDBJ databases">
        <authorList>
            <person name="Sun Q."/>
            <person name="Ohkuma M."/>
        </authorList>
    </citation>
    <scope>NUCLEOTIDE SEQUENCE</scope>
    <source>
        <strain evidence="1">JCM 4790</strain>
    </source>
</reference>
<reference evidence="1" key="1">
    <citation type="journal article" date="2014" name="Int. J. Syst. Evol. Microbiol.">
        <title>Complete genome sequence of Corynebacterium casei LMG S-19264T (=DSM 44701T), isolated from a smear-ripened cheese.</title>
        <authorList>
            <consortium name="US DOE Joint Genome Institute (JGI-PGF)"/>
            <person name="Walter F."/>
            <person name="Albersmeier A."/>
            <person name="Kalinowski J."/>
            <person name="Ruckert C."/>
        </authorList>
    </citation>
    <scope>NUCLEOTIDE SEQUENCE</scope>
    <source>
        <strain evidence="1">JCM 4790</strain>
    </source>
</reference>
<protein>
    <submittedName>
        <fullName evidence="1">Uncharacterized protein</fullName>
    </submittedName>
</protein>